<dbReference type="OrthoDB" id="1100725at2"/>
<organism evidence="1 2">
    <name type="scientific">Sinomicrobium pectinilyticum</name>
    <dbReference type="NCBI Taxonomy" id="1084421"/>
    <lineage>
        <taxon>Bacteria</taxon>
        <taxon>Pseudomonadati</taxon>
        <taxon>Bacteroidota</taxon>
        <taxon>Flavobacteriia</taxon>
        <taxon>Flavobacteriales</taxon>
        <taxon>Flavobacteriaceae</taxon>
        <taxon>Sinomicrobium</taxon>
    </lineage>
</organism>
<reference evidence="1 2" key="1">
    <citation type="submission" date="2018-10" db="EMBL/GenBank/DDBJ databases">
        <title>Sinomicrobium pectinilyticum sp. nov., a pectinase-producing bacterium isolated from alkaline and saline soil, and emended description of the genus Sinomicrobium.</title>
        <authorList>
            <person name="Cheng B."/>
            <person name="Li C."/>
            <person name="Lai Q."/>
            <person name="Du M."/>
            <person name="Shao Z."/>
            <person name="Xu P."/>
            <person name="Yang C."/>
        </authorList>
    </citation>
    <scope>NUCLEOTIDE SEQUENCE [LARGE SCALE GENOMIC DNA]</scope>
    <source>
        <strain evidence="1 2">5DNS001</strain>
    </source>
</reference>
<dbReference type="Proteomes" id="UP000267469">
    <property type="component" value="Unassembled WGS sequence"/>
</dbReference>
<accession>A0A3N0F1M9</accession>
<evidence type="ECO:0000313" key="2">
    <source>
        <dbReference type="Proteomes" id="UP000267469"/>
    </source>
</evidence>
<name>A0A3N0F1M9_SINP1</name>
<gene>
    <name evidence="1" type="ORF">ED312_01845</name>
</gene>
<keyword evidence="2" id="KW-1185">Reference proteome</keyword>
<dbReference type="RefSeq" id="WP_123214297.1">
    <property type="nucleotide sequence ID" value="NZ_RJTM01000008.1"/>
</dbReference>
<dbReference type="EMBL" id="RJTM01000008">
    <property type="protein sequence ID" value="RNL94026.1"/>
    <property type="molecule type" value="Genomic_DNA"/>
</dbReference>
<evidence type="ECO:0000313" key="1">
    <source>
        <dbReference type="EMBL" id="RNL94026.1"/>
    </source>
</evidence>
<protein>
    <submittedName>
        <fullName evidence="1">Uncharacterized protein</fullName>
    </submittedName>
</protein>
<dbReference type="AlphaFoldDB" id="A0A3N0F1M9"/>
<comment type="caution">
    <text evidence="1">The sequence shown here is derived from an EMBL/GenBank/DDBJ whole genome shotgun (WGS) entry which is preliminary data.</text>
</comment>
<proteinExistence type="predicted"/>
<sequence>MKKKLESELVSIAHDILKLKGKEDVAALQVQAQKVYEKLTLLKFVEEHFGVIQPTTGKSEALRKFEQLAGAVIEENTSVPESNPHSEDIIVPGIDTIKDMVAEMPEEETLEDILADIMPDPVFEKRDADDVVPVLQKTGVQPKVSSLNDRFKEGISIGLNDKLAFIKHLFNDSTEDYNRVISQINTIDSEEEVKSFIRHMIKPDYNNWEGKEKYEERFMYLLEQKFG</sequence>